<evidence type="ECO:0000256" key="3">
    <source>
        <dbReference type="ARBA" id="ARBA00010565"/>
    </source>
</evidence>
<evidence type="ECO:0000313" key="11">
    <source>
        <dbReference type="EMBL" id="KZS21211.1"/>
    </source>
</evidence>
<dbReference type="InterPro" id="IPR041667">
    <property type="entry name" value="Cupin_8"/>
</dbReference>
<dbReference type="SMART" id="SM00558">
    <property type="entry name" value="JmjC"/>
    <property type="match status" value="1"/>
</dbReference>
<proteinExistence type="inferred from homology"/>
<gene>
    <name evidence="11" type="ORF">APZ42_011904</name>
</gene>
<dbReference type="GO" id="GO:0071162">
    <property type="term" value="C:CMG complex"/>
    <property type="evidence" value="ECO:0007669"/>
    <property type="project" value="UniProtKB-ARBA"/>
</dbReference>
<dbReference type="Gene3D" id="1.20.58.1020">
    <property type="match status" value="1"/>
</dbReference>
<comment type="caution">
    <text evidence="11">The sequence shown here is derived from an EMBL/GenBank/DDBJ whole genome shotgun (WGS) entry which is preliminary data.</text>
</comment>
<dbReference type="GO" id="GO:0005737">
    <property type="term" value="C:cytoplasm"/>
    <property type="evidence" value="ECO:0007669"/>
    <property type="project" value="UniProtKB-SubCell"/>
</dbReference>
<dbReference type="CDD" id="cd21694">
    <property type="entry name" value="GINS_B_Psf2"/>
    <property type="match status" value="1"/>
</dbReference>
<keyword evidence="12" id="KW-1185">Reference proteome</keyword>
<feature type="domain" description="JmjC" evidence="10">
    <location>
        <begin position="288"/>
        <end position="459"/>
    </location>
</feature>
<dbReference type="AlphaFoldDB" id="A0A162SE06"/>
<dbReference type="GO" id="GO:0006260">
    <property type="term" value="P:DNA replication"/>
    <property type="evidence" value="ECO:0007669"/>
    <property type="project" value="UniProtKB-KW"/>
</dbReference>
<comment type="similarity">
    <text evidence="3">Belongs to the GINS2/PSF2 family.</text>
</comment>
<dbReference type="Pfam" id="PF05916">
    <property type="entry name" value="Sld5"/>
    <property type="match status" value="1"/>
</dbReference>
<organism evidence="11 12">
    <name type="scientific">Daphnia magna</name>
    <dbReference type="NCBI Taxonomy" id="35525"/>
    <lineage>
        <taxon>Eukaryota</taxon>
        <taxon>Metazoa</taxon>
        <taxon>Ecdysozoa</taxon>
        <taxon>Arthropoda</taxon>
        <taxon>Crustacea</taxon>
        <taxon>Branchiopoda</taxon>
        <taxon>Diplostraca</taxon>
        <taxon>Cladocera</taxon>
        <taxon>Anomopoda</taxon>
        <taxon>Daphniidae</taxon>
        <taxon>Daphnia</taxon>
    </lineage>
</organism>
<dbReference type="SUPFAM" id="SSF51197">
    <property type="entry name" value="Clavaminate synthase-like"/>
    <property type="match status" value="1"/>
</dbReference>
<dbReference type="InterPro" id="IPR036224">
    <property type="entry name" value="GINS_bundle-like_dom_sf"/>
</dbReference>
<accession>A0A162SE06</accession>
<keyword evidence="4" id="KW-0963">Cytoplasm</keyword>
<evidence type="ECO:0000256" key="1">
    <source>
        <dbReference type="ARBA" id="ARBA00004123"/>
    </source>
</evidence>
<evidence type="ECO:0000256" key="7">
    <source>
        <dbReference type="ARBA" id="ARBA00030871"/>
    </source>
</evidence>
<dbReference type="InterPro" id="IPR021151">
    <property type="entry name" value="GINS_A"/>
</dbReference>
<reference evidence="11 12" key="1">
    <citation type="submission" date="2016-03" db="EMBL/GenBank/DDBJ databases">
        <title>EvidentialGene: Evidence-directed Construction of Genes on Genomes.</title>
        <authorList>
            <person name="Gilbert D.G."/>
            <person name="Choi J.-H."/>
            <person name="Mockaitis K."/>
            <person name="Colbourne J."/>
            <person name="Pfrender M."/>
        </authorList>
    </citation>
    <scope>NUCLEOTIDE SEQUENCE [LARGE SCALE GENOMIC DNA]</scope>
    <source>
        <strain evidence="11 12">Xinb3</strain>
        <tissue evidence="11">Complete organism</tissue>
    </source>
</reference>
<comment type="subcellular location">
    <subcellularLocation>
        <location evidence="2">Cytoplasm</location>
    </subcellularLocation>
    <subcellularLocation>
        <location evidence="1">Nucleus</location>
    </subcellularLocation>
</comment>
<comment type="function">
    <text evidence="8">May play a role in cellular stress response.</text>
</comment>
<dbReference type="FunFam" id="3.40.5.50:FF:000001">
    <property type="entry name" value="DNA replication complex GINS protein PSF2"/>
    <property type="match status" value="1"/>
</dbReference>
<dbReference type="FunFam" id="2.60.120.650:FF:000018">
    <property type="entry name" value="HSPB1-associated protein 1 homolog"/>
    <property type="match status" value="1"/>
</dbReference>
<dbReference type="OrthoDB" id="438164at2759"/>
<name>A0A162SE06_9CRUS</name>
<dbReference type="PANTHER" id="PTHR12772">
    <property type="entry name" value="DNA REPLICATION COMPLEX GINS PROTEIN PSF2"/>
    <property type="match status" value="1"/>
</dbReference>
<dbReference type="FunFam" id="1.20.58.1020:FF:000001">
    <property type="entry name" value="DNA replication complex GINS protein PSF2"/>
    <property type="match status" value="1"/>
</dbReference>
<dbReference type="Gene3D" id="3.40.5.50">
    <property type="match status" value="1"/>
</dbReference>
<dbReference type="GO" id="GO:0000727">
    <property type="term" value="P:double-strand break repair via break-induced replication"/>
    <property type="evidence" value="ECO:0007669"/>
    <property type="project" value="TreeGrafter"/>
</dbReference>
<evidence type="ECO:0000256" key="4">
    <source>
        <dbReference type="ARBA" id="ARBA00022490"/>
    </source>
</evidence>
<keyword evidence="6" id="KW-0539">Nucleus</keyword>
<evidence type="ECO:0000256" key="8">
    <source>
        <dbReference type="ARBA" id="ARBA00037342"/>
    </source>
</evidence>
<dbReference type="PROSITE" id="PS51184">
    <property type="entry name" value="JMJC"/>
    <property type="match status" value="1"/>
</dbReference>
<protein>
    <recommendedName>
        <fullName evidence="9">Probable DNA replication complex GINS protein PSF2</fullName>
    </recommendedName>
    <alternativeName>
        <fullName evidence="7">GINS complex subunit 2</fullName>
    </alternativeName>
</protein>
<dbReference type="Proteomes" id="UP000076858">
    <property type="component" value="Unassembled WGS sequence"/>
</dbReference>
<evidence type="ECO:0000256" key="5">
    <source>
        <dbReference type="ARBA" id="ARBA00022705"/>
    </source>
</evidence>
<keyword evidence="5" id="KW-0235">DNA replication</keyword>
<dbReference type="Pfam" id="PF25005">
    <property type="entry name" value="PSF2_N"/>
    <property type="match status" value="1"/>
</dbReference>
<evidence type="ECO:0000256" key="6">
    <source>
        <dbReference type="ARBA" id="ARBA00023242"/>
    </source>
</evidence>
<dbReference type="Gene3D" id="2.60.120.650">
    <property type="entry name" value="Cupin"/>
    <property type="match status" value="1"/>
</dbReference>
<dbReference type="SUPFAM" id="SSF158573">
    <property type="entry name" value="GINS helical bundle-like"/>
    <property type="match status" value="1"/>
</dbReference>
<evidence type="ECO:0000313" key="12">
    <source>
        <dbReference type="Proteomes" id="UP000076858"/>
    </source>
</evidence>
<dbReference type="InterPro" id="IPR007257">
    <property type="entry name" value="GINS_Psf2"/>
</dbReference>
<dbReference type="SUPFAM" id="SSF160059">
    <property type="entry name" value="PriA/YqbF domain"/>
    <property type="match status" value="1"/>
</dbReference>
<dbReference type="Pfam" id="PF13621">
    <property type="entry name" value="Cupin_8"/>
    <property type="match status" value="1"/>
</dbReference>
<evidence type="ECO:0000259" key="10">
    <source>
        <dbReference type="PROSITE" id="PS51184"/>
    </source>
</evidence>
<dbReference type="InterPro" id="IPR003347">
    <property type="entry name" value="JmjC_dom"/>
</dbReference>
<sequence>MNPAQVEFLAENQTIQITPNFSHDRLYLICGEVGPFRPGIPVQVPLWMAINLKQRQKCRITAPEWMTVETLVKIKEDEGQSKTFTPMPDEHYMVTTQLILGAAPHDIANTDEIRILVKDIWDMRIAKLRSSVDAFLKIGGSLAKVDHLTPMEINTVRPFLPHALDQLFRLRQVWRKTLPTIRPNKFIQQAYNHREMASNSPDPSKIRRLISHVRKPLVFRGLIESWPMLKFSQNDWDNLFRQMVLECRVGSRNSRGDQPQWEGESDNIKCTYSEFIKWSENSGDVCNPEMSSLETDKHFLYYGYKYMKDIFDSEVLRMTEWKAFGYPEKNGAESTFWMGTAGAHTPCHYDTYGCNLVAQLSGRKRWILFPPEDTDFLKPTRVPYEESSVYSRINFEKWIGTIPNISGTHPHVVDLVPGDVLFVPRHWWHHVRNEELSISINTWLELSNDDQEARLHESLVKFLVAHTCRNLQPNVVSELLNPNEEDMTYADLDEIQNFVHYSFKALKDNEADGRNVPEDVDALPDEPWILPVVCNESFEPKVKKARSADAHSKIVVLDVVRAFCHPRVIETVSQILKNEFKT</sequence>
<dbReference type="CDD" id="cd11712">
    <property type="entry name" value="GINS_A_psf2"/>
    <property type="match status" value="1"/>
</dbReference>
<dbReference type="InterPro" id="IPR056784">
    <property type="entry name" value="PSF2_N"/>
</dbReference>
<dbReference type="PANTHER" id="PTHR12772:SF0">
    <property type="entry name" value="DNA REPLICATION COMPLEX GINS PROTEIN PSF2"/>
    <property type="match status" value="1"/>
</dbReference>
<evidence type="ECO:0000256" key="2">
    <source>
        <dbReference type="ARBA" id="ARBA00004496"/>
    </source>
</evidence>
<dbReference type="GO" id="GO:0000811">
    <property type="term" value="C:GINS complex"/>
    <property type="evidence" value="ECO:0007669"/>
    <property type="project" value="TreeGrafter"/>
</dbReference>
<evidence type="ECO:0000256" key="9">
    <source>
        <dbReference type="ARBA" id="ARBA00068356"/>
    </source>
</evidence>
<dbReference type="STRING" id="35525.A0A162SE06"/>
<dbReference type="EMBL" id="LRGB01000044">
    <property type="protein sequence ID" value="KZS21211.1"/>
    <property type="molecule type" value="Genomic_DNA"/>
</dbReference>